<accession>A0ABZ2C5H3</accession>
<protein>
    <submittedName>
        <fullName evidence="1">IS630 family transposase domain protein</fullName>
    </submittedName>
</protein>
<keyword evidence="2" id="KW-1185">Reference proteome</keyword>
<dbReference type="Proteomes" id="UP001330434">
    <property type="component" value="Chromosome"/>
</dbReference>
<reference evidence="1 2" key="1">
    <citation type="journal article" date="2024" name="Environ. Microbiol.">
        <title>Novel evolutionary insights on the interactions of the Holosporales (Alphaproteobacteria) with eukaryotic hosts from comparative genomics.</title>
        <authorList>
            <person name="Giovannini M."/>
            <person name="Petroni G."/>
            <person name="Castelli M."/>
        </authorList>
    </citation>
    <scope>NUCLEOTIDE SEQUENCE [LARGE SCALE GENOMIC DNA]</scope>
    <source>
        <strain evidence="1 2">US_Bl 15I1</strain>
    </source>
</reference>
<organism evidence="1 2">
    <name type="scientific">Candidatus Bealeia paramacronuclearis</name>
    <dbReference type="NCBI Taxonomy" id="1921001"/>
    <lineage>
        <taxon>Bacteria</taxon>
        <taxon>Pseudomonadati</taxon>
        <taxon>Pseudomonadota</taxon>
        <taxon>Alphaproteobacteria</taxon>
        <taxon>Holosporales</taxon>
        <taxon>Holosporaceae</taxon>
        <taxon>Candidatus Bealeia</taxon>
    </lineage>
</organism>
<dbReference type="SUPFAM" id="SSF46689">
    <property type="entry name" value="Homeodomain-like"/>
    <property type="match status" value="1"/>
</dbReference>
<dbReference type="InterPro" id="IPR009057">
    <property type="entry name" value="Homeodomain-like_sf"/>
</dbReference>
<proteinExistence type="predicted"/>
<dbReference type="EMBL" id="CP133270">
    <property type="protein sequence ID" value="WVX67361.1"/>
    <property type="molecule type" value="Genomic_DNA"/>
</dbReference>
<dbReference type="RefSeq" id="WP_331256129.1">
    <property type="nucleotide sequence ID" value="NZ_CP133270.1"/>
</dbReference>
<gene>
    <name evidence="1" type="ORF">Bealeia1_01562</name>
</gene>
<sequence>MADRIKAVLLNTECWIQMQIAQALRIRYETVQDHLNDYKNSKKLNPENGGSESHLTPHQTLQLIRLSLRRPFISHLSELTHLGISISSATVLGKNWRAATSVTAETPSLRRCANVFCKSSEF</sequence>
<name>A0ABZ2C5H3_9PROT</name>
<evidence type="ECO:0000313" key="2">
    <source>
        <dbReference type="Proteomes" id="UP001330434"/>
    </source>
</evidence>
<evidence type="ECO:0000313" key="1">
    <source>
        <dbReference type="EMBL" id="WVX67361.1"/>
    </source>
</evidence>